<keyword evidence="3 8" id="KW-0378">Hydrolase</keyword>
<evidence type="ECO:0000256" key="5">
    <source>
        <dbReference type="ARBA" id="ARBA00023049"/>
    </source>
</evidence>
<feature type="binding site" evidence="7">
    <location>
        <position position="242"/>
    </location>
    <ligand>
        <name>Zn(2+)</name>
        <dbReference type="ChEBI" id="CHEBI:29105"/>
        <note>catalytic</note>
    </ligand>
</feature>
<dbReference type="AlphaFoldDB" id="A0A8J7WLF1"/>
<feature type="transmembrane region" description="Helical" evidence="10">
    <location>
        <begin position="107"/>
        <end position="133"/>
    </location>
</feature>
<keyword evidence="14" id="KW-1185">Reference proteome</keyword>
<dbReference type="Pfam" id="PF01435">
    <property type="entry name" value="Peptidase_M48"/>
    <property type="match status" value="1"/>
</dbReference>
<evidence type="ECO:0000256" key="3">
    <source>
        <dbReference type="ARBA" id="ARBA00022801"/>
    </source>
</evidence>
<feature type="transmembrane region" description="Helical" evidence="10">
    <location>
        <begin position="65"/>
        <end position="86"/>
    </location>
</feature>
<dbReference type="CDD" id="cd07343">
    <property type="entry name" value="M48A_Zmpste24p_like"/>
    <property type="match status" value="1"/>
</dbReference>
<evidence type="ECO:0000256" key="1">
    <source>
        <dbReference type="ARBA" id="ARBA00022670"/>
    </source>
</evidence>
<name>A0A8J7WLF1_9ACTN</name>
<dbReference type="GO" id="GO:0046872">
    <property type="term" value="F:metal ion binding"/>
    <property type="evidence" value="ECO:0007669"/>
    <property type="project" value="UniProtKB-KW"/>
</dbReference>
<keyword evidence="10" id="KW-0812">Transmembrane</keyword>
<feature type="domain" description="CAAX prenyl protease 1 N-terminal" evidence="12">
    <location>
        <begin position="6"/>
        <end position="169"/>
    </location>
</feature>
<dbReference type="EMBL" id="JAGSXH010000002">
    <property type="protein sequence ID" value="MBS2961654.1"/>
    <property type="molecule type" value="Genomic_DNA"/>
</dbReference>
<feature type="active site" evidence="6">
    <location>
        <position position="243"/>
    </location>
</feature>
<evidence type="ECO:0000256" key="8">
    <source>
        <dbReference type="RuleBase" id="RU003983"/>
    </source>
</evidence>
<dbReference type="GO" id="GO:0071586">
    <property type="term" value="P:CAAX-box protein processing"/>
    <property type="evidence" value="ECO:0007669"/>
    <property type="project" value="InterPro"/>
</dbReference>
<gene>
    <name evidence="13" type="ORF">KGA66_01250</name>
</gene>
<keyword evidence="4 7" id="KW-0862">Zinc</keyword>
<evidence type="ECO:0000256" key="2">
    <source>
        <dbReference type="ARBA" id="ARBA00022723"/>
    </source>
</evidence>
<feature type="transmembrane region" description="Helical" evidence="10">
    <location>
        <begin position="26"/>
        <end position="45"/>
    </location>
</feature>
<evidence type="ECO:0000256" key="6">
    <source>
        <dbReference type="PIRSR" id="PIRSR627057-1"/>
    </source>
</evidence>
<keyword evidence="10" id="KW-1133">Transmembrane helix</keyword>
<dbReference type="GO" id="GO:0004222">
    <property type="term" value="F:metalloendopeptidase activity"/>
    <property type="evidence" value="ECO:0007669"/>
    <property type="project" value="InterPro"/>
</dbReference>
<sequence>MTTQALLRDFTERQIERSRRRKRAVLPLRLASAATGFAAVCVLAFTPLGADLVRGAGSLAGGGWIAQALLGAVALDLALTLVGLPAGARMESVNRRWRLSNRSWRLFWADTAKGLLIGALLLASASLGLFALIRALPGTWWIAAAAAAAALVFVLSFLVPVVFEPLFNRFRPLEAGPLRERLLHVAARSGVAVRDIMVSDASRRTNAMNAYVSGMGRTRRIVVWDTTLTQGEPDEVAAITAHELGHAARRDVPTGTALGALGMIAGTLLLAGALHWRALLEAAGTPGAADPRTLPLIIGIAAVFSTFSAPLFNAHSRRIEARADEYALNLTRNPAAVVSAWRTLAVQSISDLEPHPLAQLWLGTHPAIPARIAHARGWAAAHGVPVALPDPGAAAHPRSDDDQHEHEAADGRPDG</sequence>
<reference evidence="13" key="1">
    <citation type="submission" date="2021-04" db="EMBL/GenBank/DDBJ databases">
        <title>Genome based classification of Actinospica acidithermotolerans sp. nov., an actinobacterium isolated from an Indonesian hot spring.</title>
        <authorList>
            <person name="Kusuma A.B."/>
            <person name="Putra K.E."/>
            <person name="Nafisah S."/>
            <person name="Loh J."/>
            <person name="Nouioui I."/>
            <person name="Goodfellow M."/>
        </authorList>
    </citation>
    <scope>NUCLEOTIDE SEQUENCE</scope>
    <source>
        <strain evidence="13">DSM 45618</strain>
    </source>
</reference>
<evidence type="ECO:0000256" key="4">
    <source>
        <dbReference type="ARBA" id="ARBA00022833"/>
    </source>
</evidence>
<evidence type="ECO:0000256" key="7">
    <source>
        <dbReference type="PIRSR" id="PIRSR627057-2"/>
    </source>
</evidence>
<feature type="active site" description="Proton donor" evidence="6">
    <location>
        <position position="324"/>
    </location>
</feature>
<dbReference type="InterPro" id="IPR032456">
    <property type="entry name" value="Peptidase_M48_N"/>
</dbReference>
<feature type="compositionally biased region" description="Basic and acidic residues" evidence="9">
    <location>
        <begin position="397"/>
        <end position="415"/>
    </location>
</feature>
<evidence type="ECO:0000256" key="9">
    <source>
        <dbReference type="SAM" id="MobiDB-lite"/>
    </source>
</evidence>
<accession>A0A8J7WLF1</accession>
<feature type="domain" description="Peptidase M48" evidence="11">
    <location>
        <begin position="173"/>
        <end position="378"/>
    </location>
</feature>
<feature type="transmembrane region" description="Helical" evidence="10">
    <location>
        <begin position="256"/>
        <end position="274"/>
    </location>
</feature>
<keyword evidence="5 8" id="KW-0482">Metalloprotease</keyword>
<evidence type="ECO:0000259" key="12">
    <source>
        <dbReference type="Pfam" id="PF16491"/>
    </source>
</evidence>
<proteinExistence type="inferred from homology"/>
<comment type="caution">
    <text evidence="13">The sequence shown here is derived from an EMBL/GenBank/DDBJ whole genome shotgun (WGS) entry which is preliminary data.</text>
</comment>
<feature type="binding site" evidence="7">
    <location>
        <position position="246"/>
    </location>
    <ligand>
        <name>Zn(2+)</name>
        <dbReference type="ChEBI" id="CHEBI:29105"/>
        <note>catalytic</note>
    </ligand>
</feature>
<dbReference type="Pfam" id="PF16491">
    <property type="entry name" value="Peptidase_M48_N"/>
    <property type="match status" value="1"/>
</dbReference>
<keyword evidence="2 7" id="KW-0479">Metal-binding</keyword>
<evidence type="ECO:0000313" key="14">
    <source>
        <dbReference type="Proteomes" id="UP000677913"/>
    </source>
</evidence>
<feature type="transmembrane region" description="Helical" evidence="10">
    <location>
        <begin position="294"/>
        <end position="312"/>
    </location>
</feature>
<comment type="cofactor">
    <cofactor evidence="7 8">
        <name>Zn(2+)</name>
        <dbReference type="ChEBI" id="CHEBI:29105"/>
    </cofactor>
    <text evidence="7 8">Binds 1 zinc ion per subunit.</text>
</comment>
<organism evidence="13 14">
    <name type="scientific">Actinocrinis puniceicyclus</name>
    <dbReference type="NCBI Taxonomy" id="977794"/>
    <lineage>
        <taxon>Bacteria</taxon>
        <taxon>Bacillati</taxon>
        <taxon>Actinomycetota</taxon>
        <taxon>Actinomycetes</taxon>
        <taxon>Catenulisporales</taxon>
        <taxon>Actinospicaceae</taxon>
        <taxon>Actinocrinis</taxon>
    </lineage>
</organism>
<comment type="similarity">
    <text evidence="8">Belongs to the peptidase M48 family.</text>
</comment>
<dbReference type="PANTHER" id="PTHR10120">
    <property type="entry name" value="CAAX PRENYL PROTEASE 1"/>
    <property type="match status" value="1"/>
</dbReference>
<feature type="region of interest" description="Disordered" evidence="9">
    <location>
        <begin position="387"/>
        <end position="415"/>
    </location>
</feature>
<dbReference type="Gene3D" id="3.30.2010.10">
    <property type="entry name" value="Metalloproteases ('zincins'), catalytic domain"/>
    <property type="match status" value="1"/>
</dbReference>
<dbReference type="RefSeq" id="WP_211463517.1">
    <property type="nucleotide sequence ID" value="NZ_JAGSXH010000002.1"/>
</dbReference>
<dbReference type="Proteomes" id="UP000677913">
    <property type="component" value="Unassembled WGS sequence"/>
</dbReference>
<evidence type="ECO:0000256" key="10">
    <source>
        <dbReference type="SAM" id="Phobius"/>
    </source>
</evidence>
<evidence type="ECO:0000259" key="11">
    <source>
        <dbReference type="Pfam" id="PF01435"/>
    </source>
</evidence>
<evidence type="ECO:0000313" key="13">
    <source>
        <dbReference type="EMBL" id="MBS2961654.1"/>
    </source>
</evidence>
<feature type="binding site" evidence="7">
    <location>
        <position position="320"/>
    </location>
    <ligand>
        <name>Zn(2+)</name>
        <dbReference type="ChEBI" id="CHEBI:29105"/>
        <note>catalytic</note>
    </ligand>
</feature>
<dbReference type="InterPro" id="IPR001915">
    <property type="entry name" value="Peptidase_M48"/>
</dbReference>
<keyword evidence="10" id="KW-0472">Membrane</keyword>
<dbReference type="InterPro" id="IPR027057">
    <property type="entry name" value="CAXX_Prtase_1"/>
</dbReference>
<feature type="transmembrane region" description="Helical" evidence="10">
    <location>
        <begin position="139"/>
        <end position="163"/>
    </location>
</feature>
<keyword evidence="1 8" id="KW-0645">Protease</keyword>
<protein>
    <submittedName>
        <fullName evidence="13">M48 family metallopeptidase</fullName>
    </submittedName>
</protein>